<dbReference type="InterPro" id="IPR052037">
    <property type="entry name" value="LPS_export_LptA"/>
</dbReference>
<dbReference type="OrthoDB" id="9805931at2"/>
<name>A0A150X3Z2_9BACT</name>
<dbReference type="Pfam" id="PF13100">
    <property type="entry name" value="OstA_2"/>
    <property type="match status" value="1"/>
</dbReference>
<dbReference type="PANTHER" id="PTHR36504:SF1">
    <property type="entry name" value="LIPOPOLYSACCHARIDE EXPORT SYSTEM PROTEIN LPTA"/>
    <property type="match status" value="1"/>
</dbReference>
<dbReference type="Proteomes" id="UP000075606">
    <property type="component" value="Unassembled WGS sequence"/>
</dbReference>
<protein>
    <recommendedName>
        <fullName evidence="2">Organic solvent tolerance-like N-terminal domain-containing protein</fullName>
    </recommendedName>
</protein>
<evidence type="ECO:0000313" key="4">
    <source>
        <dbReference type="Proteomes" id="UP000075606"/>
    </source>
</evidence>
<dbReference type="GO" id="GO:0009279">
    <property type="term" value="C:cell outer membrane"/>
    <property type="evidence" value="ECO:0007669"/>
    <property type="project" value="TreeGrafter"/>
</dbReference>
<dbReference type="AlphaFoldDB" id="A0A150X3Z2"/>
<organism evidence="3 4">
    <name type="scientific">Roseivirga spongicola</name>
    <dbReference type="NCBI Taxonomy" id="333140"/>
    <lineage>
        <taxon>Bacteria</taxon>
        <taxon>Pseudomonadati</taxon>
        <taxon>Bacteroidota</taxon>
        <taxon>Cytophagia</taxon>
        <taxon>Cytophagales</taxon>
        <taxon>Roseivirgaceae</taxon>
        <taxon>Roseivirga</taxon>
    </lineage>
</organism>
<gene>
    <name evidence="3" type="ORF">AWW68_12230</name>
</gene>
<dbReference type="GO" id="GO:0017089">
    <property type="term" value="F:glycolipid transfer activity"/>
    <property type="evidence" value="ECO:0007669"/>
    <property type="project" value="TreeGrafter"/>
</dbReference>
<dbReference type="Gene3D" id="2.60.450.10">
    <property type="entry name" value="Lipopolysaccharide (LPS) transport protein A like domain"/>
    <property type="match status" value="2"/>
</dbReference>
<keyword evidence="4" id="KW-1185">Reference proteome</keyword>
<sequence>MRRVTFYLILFFVSVLSFSQTRVTLKTAGKLIGSGSEQRMKDSVVLIQGNTTIFCDSAYLNKLTNSAKAYGHVRIIDNVDPLNIQSDYLEYDGNLRVARLRNNVVMKDDSVTLYTDNLDYDRNTQVGHYFGGGKLVDESNELTSDWGYYFTPTKKAEFFSEVDMINPEFRLKTDTLYYDTNTSLAKTKGKTEGITIESDTLNTNNGLIYNRQDLYAEIYEGNIANADVYIEADTIVADDARKVYTASQNIIMTSKPDSLTIYGNRGRYTKLIKEAVVYDQAYMKKMLEGDSLFISADTLYSNQNDPENKFLTAYHDVKMFKSNMQGVADSVSYNFRDSTIYMFTDPVIWAENSQMTADSINIEVRESKIYKMNLTQNSFVISQDSAKNYNQVRGIDMQVYFDDGFIKKTDVNGNGESIYYIKEATGAMSMNKMKCSNMALYFNRNSVTEIRTYKEVDGQVKPEFEIAQLDKRLRGFTWHQDIRPTLRQVARNLRWDK</sequence>
<evidence type="ECO:0000259" key="2">
    <source>
        <dbReference type="Pfam" id="PF13100"/>
    </source>
</evidence>
<feature type="domain" description="Organic solvent tolerance-like N-terminal" evidence="2">
    <location>
        <begin position="37"/>
        <end position="174"/>
    </location>
</feature>
<evidence type="ECO:0000313" key="3">
    <source>
        <dbReference type="EMBL" id="KYG73455.1"/>
    </source>
</evidence>
<keyword evidence="1" id="KW-0732">Signal</keyword>
<reference evidence="3 4" key="1">
    <citation type="submission" date="2016-01" db="EMBL/GenBank/DDBJ databases">
        <title>Genome sequencing of Roseivirga spongicola UST030701-084.</title>
        <authorList>
            <person name="Selvaratnam C."/>
            <person name="Thevarajoo S."/>
            <person name="Goh K.M."/>
            <person name="Ee R."/>
            <person name="Chan K.-G."/>
            <person name="Chong C.S."/>
        </authorList>
    </citation>
    <scope>NUCLEOTIDE SEQUENCE [LARGE SCALE GENOMIC DNA]</scope>
    <source>
        <strain evidence="3 4">UST030701-084</strain>
    </source>
</reference>
<comment type="caution">
    <text evidence="3">The sequence shown here is derived from an EMBL/GenBank/DDBJ whole genome shotgun (WGS) entry which is preliminary data.</text>
</comment>
<dbReference type="InterPro" id="IPR005653">
    <property type="entry name" value="OstA-like_N"/>
</dbReference>
<dbReference type="EMBL" id="LRPC01000028">
    <property type="protein sequence ID" value="KYG73455.1"/>
    <property type="molecule type" value="Genomic_DNA"/>
</dbReference>
<proteinExistence type="predicted"/>
<dbReference type="GO" id="GO:0030288">
    <property type="term" value="C:outer membrane-bounded periplasmic space"/>
    <property type="evidence" value="ECO:0007669"/>
    <property type="project" value="TreeGrafter"/>
</dbReference>
<evidence type="ECO:0000256" key="1">
    <source>
        <dbReference type="ARBA" id="ARBA00022729"/>
    </source>
</evidence>
<dbReference type="RefSeq" id="WP_068221796.1">
    <property type="nucleotide sequence ID" value="NZ_CP139724.1"/>
</dbReference>
<dbReference type="STRING" id="333140.AWW68_12230"/>
<dbReference type="GO" id="GO:0015920">
    <property type="term" value="P:lipopolysaccharide transport"/>
    <property type="evidence" value="ECO:0007669"/>
    <property type="project" value="TreeGrafter"/>
</dbReference>
<dbReference type="PANTHER" id="PTHR36504">
    <property type="entry name" value="LIPOPOLYSACCHARIDE EXPORT SYSTEM PROTEIN LPTA"/>
    <property type="match status" value="1"/>
</dbReference>
<accession>A0A150X3Z2</accession>